<dbReference type="STRING" id="1278073.MYSTI_05430"/>
<feature type="repeat" description="WD" evidence="3">
    <location>
        <begin position="1620"/>
        <end position="1661"/>
    </location>
</feature>
<dbReference type="PROSITE" id="PS50294">
    <property type="entry name" value="WD_REPEATS_REGION"/>
    <property type="match status" value="1"/>
</dbReference>
<dbReference type="InterPro" id="IPR019775">
    <property type="entry name" value="WD40_repeat_CS"/>
</dbReference>
<feature type="repeat" description="WD" evidence="3">
    <location>
        <begin position="1080"/>
        <end position="1112"/>
    </location>
</feature>
<dbReference type="InterPro" id="IPR007111">
    <property type="entry name" value="NACHT_NTPase"/>
</dbReference>
<protein>
    <recommendedName>
        <fullName evidence="5">NACHT domain-containing protein</fullName>
    </recommendedName>
</protein>
<dbReference type="Gene3D" id="3.40.50.300">
    <property type="entry name" value="P-loop containing nucleotide triphosphate hydrolases"/>
    <property type="match status" value="1"/>
</dbReference>
<sequence>MSRGRIDVLIVTALKDELDAVLGLELDGRSRDAWMPLRDRDGVAYLVREVQNELGETLQIAAAWSVDMGVTAAAHRATRLIAELEPSCLAMCGICAGWRGKVSLGDVIVADRVFTYDTGKQVARDETGGGGFFHDITTYNLQTAWKVDASDFANEFARDWLYARERPISRQAQARWLLLALDAHEQRIEASPLSTHPERKERCPDWATLIPQLRKEGLLESGVGVLRLTAQGRAWVTEARLLDPEGEARDPAFQVHVAPIATGSAVQEDPGLFQRLARHSRKVLAAEMESSAISFVAERSGVRSIIVKAVSDHADFDKDDAFRKFACRASAEFLLLFLRRYVRALEPGIRPPRADTAGDIEEAEDENGPPLVHSQPLRDDFLGRIERACQLREPPGTQVIRLRGVPPFATYLEVSVLEGGFLRCYPLGALDQPLTREAIEMFYSGVAARYRWENPAVIPRLVHAGPTAADELASLAHERRIDLQSFTQYQGLLDFDRYLQRQTARLEKDPVYLPMHYVEPRGQVSIGGQRSIATADVLRSVRDLLATPDRRFALVLGDFGTGKTYLLHELARRMGQEPVPALVPVLIEMRSLQKQRTLRELVAQHFAPGDVQRFEVEKFLYMLHEGRIALLFDGFDELALRVTYDRALEHFGTLIEAVRGKAKVVVTSRTQHFLTDLDVKRELARRAEAIPGHHLLKLERFSEDQIHQFLVKRLGSEAAADERMGLLRDVRDLLGLSENPRLLSFIVELDGKQLRAARGGSGEITSAKLYALLIERWLKGEHERVNPPGAPKGLSLAGLRRGATALALLLWERTERTVSLSELPKELLNVVNTQGEQALDLEGIRHQLGSGSLLVRGEEDRFAFVHQSVMEWLVAEVAVEELNGTGEVTVLGRRELTDLMADFFISLATPSAARSWAERTSSMEGSEIAKRNALHVLSRLRGRGERTSHETTKNLAGSDLRNQDLTKANLRRADLRKVNLTAVPLIEADLRDAQLQSAALAHANLEGANMQSADLRDADLTGARLVAADMSGAKLQGAKLRRAILLGAQVDSLEHVDVTGAALPDISPSPQLAAYSPCKAVAISPTDTLLATGHVDGTVRIWDTRESSMLRVLRGPRGAIVRLAFSPDGTTLASASDAGEIDLWNLSTGSSRRVLSAASSGEQLTFDTKGVILAASFKRGLVKFWSVEEMRELRAIHRQRDDTVWNLSFSPDGAMLALATTPGGVEIWSVDHGTRLHVMTGGPGDEAAIAVAFSPDGISLSAATRSGKLLRWEPGDHTKVVWQSVMSTAIKRVFNQSGTHLAALGMDHSLRVWNVSNKSLVRVINGNGTLVQDIALSPNGDTLAAAYVDGSLSFWSLPGGQCHVLQGQGKTSSVRAIVFNGDETIVQASSDGALASWNIAAGQLIGEHTSPSDLDSRALLSPNGQWLASIESGVGVHIWNATNGTHVRTLPLAPGTSPIRALAFHPREPTIASTVGRKSLQFWDIPTGKSSDLFNHPWAAVRTLVFTPDGDSIVSTGNDNKIRLLNWRKEEVGQTSEALGDSISSVALSPDGQLLAASTASQPIRIRSVQDWCIRSGLGRTTRGARKIVFSMDGEMLAVLEHLGSVTIWSVVLGKLLCILDGHPVCATDLAFSPDSTRIAVGYSDGVVGIHDARQGTCLAKLLRTQSGAIALRQDRRYRAEHFTSAMFWFVSGLCRFETNDIVPLLPSSLQLTKEEPFLTR</sequence>
<keyword evidence="1 3" id="KW-0853">WD repeat</keyword>
<feature type="repeat" description="WD" evidence="3">
    <location>
        <begin position="1294"/>
        <end position="1323"/>
    </location>
</feature>
<feature type="repeat" description="WD" evidence="3">
    <location>
        <begin position="1324"/>
        <end position="1357"/>
    </location>
</feature>
<evidence type="ECO:0000259" key="5">
    <source>
        <dbReference type="PROSITE" id="PS50837"/>
    </source>
</evidence>
<dbReference type="Pfam" id="PF00400">
    <property type="entry name" value="WD40"/>
    <property type="match status" value="5"/>
</dbReference>
<dbReference type="eggNOG" id="COG0775">
    <property type="taxonomic scope" value="Bacteria"/>
</dbReference>
<dbReference type="eggNOG" id="COG5635">
    <property type="taxonomic scope" value="Bacteria"/>
</dbReference>
<dbReference type="PANTHER" id="PTHR19879">
    <property type="entry name" value="TRANSCRIPTION INITIATION FACTOR TFIID"/>
    <property type="match status" value="1"/>
</dbReference>
<dbReference type="CDD" id="cd00200">
    <property type="entry name" value="WD40"/>
    <property type="match status" value="2"/>
</dbReference>
<evidence type="ECO:0000313" key="7">
    <source>
        <dbReference type="Proteomes" id="UP000011131"/>
    </source>
</evidence>
<evidence type="ECO:0000256" key="2">
    <source>
        <dbReference type="ARBA" id="ARBA00022737"/>
    </source>
</evidence>
<dbReference type="InterPro" id="IPR000845">
    <property type="entry name" value="Nucleoside_phosphorylase_d"/>
</dbReference>
<evidence type="ECO:0000256" key="3">
    <source>
        <dbReference type="PROSITE-ProRule" id="PRU00221"/>
    </source>
</evidence>
<dbReference type="SUPFAM" id="SSF52540">
    <property type="entry name" value="P-loop containing nucleoside triphosphate hydrolases"/>
    <property type="match status" value="1"/>
</dbReference>
<accession>L7UJT4</accession>
<name>L7UJT4_MYXSD</name>
<dbReference type="SUPFAM" id="SSF50978">
    <property type="entry name" value="WD40 repeat-like"/>
    <property type="match status" value="2"/>
</dbReference>
<dbReference type="InterPro" id="IPR001646">
    <property type="entry name" value="5peptide_repeat"/>
</dbReference>
<dbReference type="eggNOG" id="COG1357">
    <property type="taxonomic scope" value="Bacteria"/>
</dbReference>
<feature type="domain" description="NACHT" evidence="5">
    <location>
        <begin position="551"/>
        <end position="670"/>
    </location>
</feature>
<dbReference type="PATRIC" id="fig|1278073.3.peg.5506"/>
<dbReference type="Pfam" id="PF22739">
    <property type="entry name" value="NA-iREase3"/>
    <property type="match status" value="1"/>
</dbReference>
<dbReference type="PROSITE" id="PS50837">
    <property type="entry name" value="NACHT"/>
    <property type="match status" value="1"/>
</dbReference>
<dbReference type="Pfam" id="PF01048">
    <property type="entry name" value="PNP_UDP_1"/>
    <property type="match status" value="1"/>
</dbReference>
<dbReference type="InterPro" id="IPR036322">
    <property type="entry name" value="WD40_repeat_dom_sf"/>
</dbReference>
<keyword evidence="2" id="KW-0677">Repeat</keyword>
<dbReference type="Proteomes" id="UP000011131">
    <property type="component" value="Chromosome"/>
</dbReference>
<dbReference type="RefSeq" id="WP_015350965.1">
    <property type="nucleotide sequence ID" value="NC_020126.1"/>
</dbReference>
<dbReference type="Pfam" id="PF05729">
    <property type="entry name" value="NACHT"/>
    <property type="match status" value="1"/>
</dbReference>
<evidence type="ECO:0000256" key="4">
    <source>
        <dbReference type="SAM" id="MobiDB-lite"/>
    </source>
</evidence>
<keyword evidence="7" id="KW-1185">Reference proteome</keyword>
<dbReference type="InterPro" id="IPR001680">
    <property type="entry name" value="WD40_rpt"/>
</dbReference>
<dbReference type="GO" id="GO:0009116">
    <property type="term" value="P:nucleoside metabolic process"/>
    <property type="evidence" value="ECO:0007669"/>
    <property type="project" value="InterPro"/>
</dbReference>
<dbReference type="PANTHER" id="PTHR19879:SF9">
    <property type="entry name" value="TRANSCRIPTION INITIATION FACTOR TFIID SUBUNIT 5"/>
    <property type="match status" value="1"/>
</dbReference>
<dbReference type="SMART" id="SM00320">
    <property type="entry name" value="WD40"/>
    <property type="match status" value="12"/>
</dbReference>
<proteinExistence type="predicted"/>
<feature type="repeat" description="WD" evidence="3">
    <location>
        <begin position="1197"/>
        <end position="1238"/>
    </location>
</feature>
<dbReference type="SUPFAM" id="SSF141571">
    <property type="entry name" value="Pentapeptide repeat-like"/>
    <property type="match status" value="1"/>
</dbReference>
<dbReference type="InterPro" id="IPR015943">
    <property type="entry name" value="WD40/YVTN_repeat-like_dom_sf"/>
</dbReference>
<dbReference type="HOGENOM" id="CLU_002061_0_0_7"/>
<dbReference type="eggNOG" id="COG2319">
    <property type="taxonomic scope" value="Bacteria"/>
</dbReference>
<dbReference type="PROSITE" id="PS00678">
    <property type="entry name" value="WD_REPEATS_1"/>
    <property type="match status" value="1"/>
</dbReference>
<reference evidence="6 7" key="1">
    <citation type="journal article" date="2013" name="Genome Announc.">
        <title>Complete genome sequence of Myxococcus stipitatus strain DSM 14675, a fruiting myxobacterium.</title>
        <authorList>
            <person name="Huntley S."/>
            <person name="Kneip S."/>
            <person name="Treuner-Lange A."/>
            <person name="Sogaard-Andersen L."/>
        </authorList>
    </citation>
    <scope>NUCLEOTIDE SEQUENCE [LARGE SCALE GENOMIC DNA]</scope>
    <source>
        <strain evidence="7">DSM 14675 / JCM 12634 / Mx s8</strain>
    </source>
</reference>
<dbReference type="SUPFAM" id="SSF53167">
    <property type="entry name" value="Purine and uridine phosphorylases"/>
    <property type="match status" value="1"/>
</dbReference>
<evidence type="ECO:0000313" key="6">
    <source>
        <dbReference type="EMBL" id="AGC46709.1"/>
    </source>
</evidence>
<feature type="region of interest" description="Disordered" evidence="4">
    <location>
        <begin position="352"/>
        <end position="373"/>
    </location>
</feature>
<dbReference type="InterPro" id="IPR035994">
    <property type="entry name" value="Nucleoside_phosphorylase_sf"/>
</dbReference>
<dbReference type="Gene3D" id="2.130.10.10">
    <property type="entry name" value="YVTN repeat-like/Quinoprotein amine dehydrogenase"/>
    <property type="match status" value="4"/>
</dbReference>
<feature type="compositionally biased region" description="Acidic residues" evidence="4">
    <location>
        <begin position="358"/>
        <end position="367"/>
    </location>
</feature>
<evidence type="ECO:0000256" key="1">
    <source>
        <dbReference type="ARBA" id="ARBA00022574"/>
    </source>
</evidence>
<dbReference type="InterPro" id="IPR027417">
    <property type="entry name" value="P-loop_NTPase"/>
</dbReference>
<dbReference type="GO" id="GO:0003824">
    <property type="term" value="F:catalytic activity"/>
    <property type="evidence" value="ECO:0007669"/>
    <property type="project" value="InterPro"/>
</dbReference>
<dbReference type="InterPro" id="IPR054571">
    <property type="entry name" value="NA-iREase3_dom"/>
</dbReference>
<feature type="repeat" description="WD" evidence="3">
    <location>
        <begin position="1113"/>
        <end position="1154"/>
    </location>
</feature>
<dbReference type="Gene3D" id="2.160.20.80">
    <property type="entry name" value="E3 ubiquitin-protein ligase SopA"/>
    <property type="match status" value="1"/>
</dbReference>
<dbReference type="KEGG" id="msd:MYSTI_05430"/>
<dbReference type="EMBL" id="CP004025">
    <property type="protein sequence ID" value="AGC46709.1"/>
    <property type="molecule type" value="Genomic_DNA"/>
</dbReference>
<dbReference type="Gene3D" id="3.40.50.1580">
    <property type="entry name" value="Nucleoside phosphorylase domain"/>
    <property type="match status" value="1"/>
</dbReference>
<dbReference type="Pfam" id="PF00805">
    <property type="entry name" value="Pentapeptide"/>
    <property type="match status" value="2"/>
</dbReference>
<dbReference type="PROSITE" id="PS50082">
    <property type="entry name" value="WD_REPEATS_2"/>
    <property type="match status" value="6"/>
</dbReference>
<gene>
    <name evidence="6" type="ordered locus">MYSTI_05430</name>
</gene>
<organism evidence="6 7">
    <name type="scientific">Myxococcus stipitatus (strain DSM 14675 / JCM 12634 / Mx s8)</name>
    <dbReference type="NCBI Taxonomy" id="1278073"/>
    <lineage>
        <taxon>Bacteria</taxon>
        <taxon>Pseudomonadati</taxon>
        <taxon>Myxococcota</taxon>
        <taxon>Myxococcia</taxon>
        <taxon>Myxococcales</taxon>
        <taxon>Cystobacterineae</taxon>
        <taxon>Myxococcaceae</taxon>
        <taxon>Myxococcus</taxon>
    </lineage>
</organism>